<keyword evidence="7 9" id="KW-0326">Glycosidase</keyword>
<keyword evidence="16" id="KW-1185">Reference proteome</keyword>
<keyword evidence="6" id="KW-0325">Glycoprotein</keyword>
<evidence type="ECO:0000256" key="3">
    <source>
        <dbReference type="ARBA" id="ARBA00012741"/>
    </source>
</evidence>
<evidence type="ECO:0000313" key="15">
    <source>
        <dbReference type="EMBL" id="KAJ5155223.1"/>
    </source>
</evidence>
<dbReference type="Gene3D" id="2.60.40.1180">
    <property type="entry name" value="Golgi alpha-mannosidase II"/>
    <property type="match status" value="2"/>
</dbReference>
<dbReference type="FunFam" id="3.20.20.80:FF:000138">
    <property type="entry name" value="Putative alpha-glucosidase AgdA"/>
    <property type="match status" value="1"/>
</dbReference>
<dbReference type="PROSITE" id="PS00129">
    <property type="entry name" value="GLYCOSYL_HYDROL_F31_1"/>
    <property type="match status" value="1"/>
</dbReference>
<feature type="domain" description="Glycoside hydrolase family 31 TIM barrel" evidence="12">
    <location>
        <begin position="328"/>
        <end position="756"/>
    </location>
</feature>
<dbReference type="GO" id="GO:0030246">
    <property type="term" value="F:carbohydrate binding"/>
    <property type="evidence" value="ECO:0007669"/>
    <property type="project" value="InterPro"/>
</dbReference>
<comment type="catalytic activity">
    <reaction evidence="1">
        <text>Hydrolysis of terminal, non-reducing (1-&gt;4)-linked alpha-D-glucose residues with release of alpha-D-glucose.</text>
        <dbReference type="EC" id="3.2.1.20"/>
    </reaction>
</comment>
<evidence type="ECO:0000256" key="2">
    <source>
        <dbReference type="ARBA" id="ARBA00007806"/>
    </source>
</evidence>
<comment type="caution">
    <text evidence="15">The sequence shown here is derived from an EMBL/GenBank/DDBJ whole genome shotgun (WGS) entry which is preliminary data.</text>
</comment>
<dbReference type="PANTHER" id="PTHR22762:SF133">
    <property type="entry name" value="P-TYPE DOMAIN-CONTAINING PROTEIN"/>
    <property type="match status" value="1"/>
</dbReference>
<dbReference type="InterPro" id="IPR013780">
    <property type="entry name" value="Glyco_hydro_b"/>
</dbReference>
<evidence type="ECO:0000313" key="16">
    <source>
        <dbReference type="Proteomes" id="UP001146351"/>
    </source>
</evidence>
<comment type="similarity">
    <text evidence="2 9">Belongs to the glycosyl hydrolase 31 family.</text>
</comment>
<dbReference type="Gene3D" id="3.20.20.80">
    <property type="entry name" value="Glycosidases"/>
    <property type="match status" value="2"/>
</dbReference>
<dbReference type="InterPro" id="IPR011013">
    <property type="entry name" value="Gal_mutarotase_sf_dom"/>
</dbReference>
<dbReference type="SUPFAM" id="SSF51445">
    <property type="entry name" value="(Trans)glycosidases"/>
    <property type="match status" value="1"/>
</dbReference>
<feature type="domain" description="Glycosyl hydrolase family 31 C-terminal" evidence="14">
    <location>
        <begin position="764"/>
        <end position="856"/>
    </location>
</feature>
<dbReference type="SUPFAM" id="SSF51011">
    <property type="entry name" value="Glycosyl hydrolase domain"/>
    <property type="match status" value="1"/>
</dbReference>
<dbReference type="SUPFAM" id="SSF74650">
    <property type="entry name" value="Galactose mutarotase-like"/>
    <property type="match status" value="1"/>
</dbReference>
<dbReference type="FunFam" id="2.60.40.1180:FF:000001">
    <property type="entry name" value="Maltase-glucoamylase, intestinal"/>
    <property type="match status" value="1"/>
</dbReference>
<dbReference type="Pfam" id="PF21365">
    <property type="entry name" value="Glyco_hydro_31_3rd"/>
    <property type="match status" value="1"/>
</dbReference>
<name>A0A9W9HRD7_9EURO</name>
<dbReference type="Proteomes" id="UP001146351">
    <property type="component" value="Unassembled WGS sequence"/>
</dbReference>
<evidence type="ECO:0000256" key="6">
    <source>
        <dbReference type="ARBA" id="ARBA00023180"/>
    </source>
</evidence>
<dbReference type="EC" id="3.2.1.20" evidence="3"/>
<feature type="signal peptide" evidence="11">
    <location>
        <begin position="1"/>
        <end position="19"/>
    </location>
</feature>
<gene>
    <name evidence="15" type="ORF">N7492_008026</name>
</gene>
<dbReference type="GO" id="GO:0004558">
    <property type="term" value="F:alpha-1,4-glucosidase activity"/>
    <property type="evidence" value="ECO:0007669"/>
    <property type="project" value="UniProtKB-EC"/>
</dbReference>
<evidence type="ECO:0000259" key="12">
    <source>
        <dbReference type="Pfam" id="PF01055"/>
    </source>
</evidence>
<organism evidence="15 16">
    <name type="scientific">Penicillium capsulatum</name>
    <dbReference type="NCBI Taxonomy" id="69766"/>
    <lineage>
        <taxon>Eukaryota</taxon>
        <taxon>Fungi</taxon>
        <taxon>Dikarya</taxon>
        <taxon>Ascomycota</taxon>
        <taxon>Pezizomycotina</taxon>
        <taxon>Eurotiomycetes</taxon>
        <taxon>Eurotiomycetidae</taxon>
        <taxon>Eurotiales</taxon>
        <taxon>Aspergillaceae</taxon>
        <taxon>Penicillium</taxon>
    </lineage>
</organism>
<evidence type="ECO:0000256" key="7">
    <source>
        <dbReference type="ARBA" id="ARBA00023295"/>
    </source>
</evidence>
<accession>A0A9W9HRD7</accession>
<evidence type="ECO:0000256" key="8">
    <source>
        <dbReference type="ARBA" id="ARBA00041343"/>
    </source>
</evidence>
<dbReference type="FunFam" id="2.60.40.1760:FF:000005">
    <property type="entry name" value="Putative alpha-glucosidase AgdA"/>
    <property type="match status" value="1"/>
</dbReference>
<feature type="domain" description="Glycoside hydrolase family 31 N-terminal" evidence="13">
    <location>
        <begin position="150"/>
        <end position="246"/>
    </location>
</feature>
<reference evidence="15" key="1">
    <citation type="submission" date="2022-11" db="EMBL/GenBank/DDBJ databases">
        <authorList>
            <person name="Petersen C."/>
        </authorList>
    </citation>
    <scope>NUCLEOTIDE SEQUENCE</scope>
    <source>
        <strain evidence="15">IBT 21917</strain>
    </source>
</reference>
<dbReference type="OrthoDB" id="5839090at2759"/>
<dbReference type="FunFam" id="3.20.20.80:FF:000169">
    <property type="entry name" value="Putative alpha-glucosidase AgdA"/>
    <property type="match status" value="1"/>
</dbReference>
<dbReference type="Pfam" id="PF01055">
    <property type="entry name" value="Glyco_hydro_31_2nd"/>
    <property type="match status" value="1"/>
</dbReference>
<dbReference type="InterPro" id="IPR017853">
    <property type="entry name" value="GH"/>
</dbReference>
<feature type="compositionally biased region" description="Polar residues" evidence="10">
    <location>
        <begin position="561"/>
        <end position="574"/>
    </location>
</feature>
<feature type="region of interest" description="Disordered" evidence="10">
    <location>
        <begin position="550"/>
        <end position="574"/>
    </location>
</feature>
<evidence type="ECO:0000256" key="1">
    <source>
        <dbReference type="ARBA" id="ARBA00001657"/>
    </source>
</evidence>
<keyword evidence="4 11" id="KW-0732">Signal</keyword>
<keyword evidence="5 9" id="KW-0378">Hydrolase</keyword>
<dbReference type="CDD" id="cd14752">
    <property type="entry name" value="GH31_N"/>
    <property type="match status" value="1"/>
</dbReference>
<sequence length="986" mass="108367">MLGFPGLLVGAWLLPAVYGATTDSTAATATSAYIQSTIAPSANIGANLIANIDDPEVIRVQSACPGYKASNVKHSSRGLTATLQLAGKPCNAYGNDLGSLDFSVQYLAKDRLNIQITPTHVDSTNASWYQLSEDLVPRAKADRRASGAVSDVEVSISNDPSFNFKVTRQANDDVLFDTAGSVLVFEDQFIEFVTVLPEDYNLYGIGEHIQQLRLLKNLTLTLYASDIPDPIDENMYGSHPFYLDTRYFEVDAEGHQTFVATDKTNASKDYVSYSHGVFMRNAHGQEVLTGSRNLTWRAIGGSVDLTFYSGPTQADVTKNYQRSTVGLPAMQQYFTFGFHQCRWGYQNWSVVDEVVSTLEKFQIPLETIWSDIDYMHGYRNFDNDQNRYSYDEAKVFLDRLHQSGRHYVPIIDAALYHPNPNNESDSYDTFTRGSEADVWLKNADGSVYIGAAWPGYTVFPDWNHPKAVDFWVNELLTWHKDISFDGIWVDMNEASSFCIGSCGSHNLSSNPARPGFALPGEPGNMIYDFPEGFNVTNKTEAASAAAKSSSQAAASSTAGSNPSSTTSYLRTTPSGVRNINYPPYVINHGQAGHDLASHAISPNATHADGIPEYDVHNLYGYQTLNATYQGLRQVFPERRPFIIGRSTFAGSGKWVGHWGGDNASKWAYMFFSIPQALSFSMFGIPMFGVDTCGFNGNTDEELCNRWMQLSAFFPFYRNHNTLSAAAQEPYQWASVIDATKTVMKIRYAILPYLYTLFHLAHTTGSTVMRALAWEFPREPVLAGVDTQFLLGPSIMVVPVLAPQVDTVKGVFPGMKDSTVWYDWYTHAAVDAQPGVNTTIAAPLGHIPVFVRGGGIIPMQEPALTTREARNTPWSLLVALDGNQSASGQLYLDDGVSMSPNATLKVMFKAGNSSLTASCRGSWNETNALATVTVLGISTKPSSVAFNNRKVSASSIQYNSTSHTLSVSGLNNLTAAGAWDKNWILEW</sequence>
<evidence type="ECO:0000259" key="13">
    <source>
        <dbReference type="Pfam" id="PF13802"/>
    </source>
</evidence>
<dbReference type="AlphaFoldDB" id="A0A9W9HRD7"/>
<dbReference type="GO" id="GO:0005975">
    <property type="term" value="P:carbohydrate metabolic process"/>
    <property type="evidence" value="ECO:0007669"/>
    <property type="project" value="InterPro"/>
</dbReference>
<evidence type="ECO:0000259" key="14">
    <source>
        <dbReference type="Pfam" id="PF21365"/>
    </source>
</evidence>
<evidence type="ECO:0000256" key="9">
    <source>
        <dbReference type="RuleBase" id="RU361185"/>
    </source>
</evidence>
<dbReference type="PROSITE" id="PS00707">
    <property type="entry name" value="GLYCOSYL_HYDROL_F31_2"/>
    <property type="match status" value="1"/>
</dbReference>
<protein>
    <recommendedName>
        <fullName evidence="3">alpha-glucosidase</fullName>
        <ecNumber evidence="3">3.2.1.20</ecNumber>
    </recommendedName>
    <alternativeName>
        <fullName evidence="8">Maltase</fullName>
    </alternativeName>
</protein>
<dbReference type="Gene3D" id="2.60.40.1760">
    <property type="entry name" value="glycosyl hydrolase (family 31)"/>
    <property type="match status" value="1"/>
</dbReference>
<dbReference type="EMBL" id="JAPQKO010000006">
    <property type="protein sequence ID" value="KAJ5155223.1"/>
    <property type="molecule type" value="Genomic_DNA"/>
</dbReference>
<dbReference type="PANTHER" id="PTHR22762">
    <property type="entry name" value="ALPHA-GLUCOSIDASE"/>
    <property type="match status" value="1"/>
</dbReference>
<evidence type="ECO:0000256" key="11">
    <source>
        <dbReference type="SAM" id="SignalP"/>
    </source>
</evidence>
<evidence type="ECO:0000256" key="5">
    <source>
        <dbReference type="ARBA" id="ARBA00022801"/>
    </source>
</evidence>
<proteinExistence type="inferred from homology"/>
<reference evidence="15" key="2">
    <citation type="journal article" date="2023" name="IMA Fungus">
        <title>Comparative genomic study of the Penicillium genus elucidates a diverse pangenome and 15 lateral gene transfer events.</title>
        <authorList>
            <person name="Petersen C."/>
            <person name="Sorensen T."/>
            <person name="Nielsen M.R."/>
            <person name="Sondergaard T.E."/>
            <person name="Sorensen J.L."/>
            <person name="Fitzpatrick D.A."/>
            <person name="Frisvad J.C."/>
            <person name="Nielsen K.L."/>
        </authorList>
    </citation>
    <scope>NUCLEOTIDE SEQUENCE</scope>
    <source>
        <strain evidence="15">IBT 21917</strain>
    </source>
</reference>
<dbReference type="InterPro" id="IPR030459">
    <property type="entry name" value="Glyco_hydro_31_CS"/>
</dbReference>
<feature type="chain" id="PRO_5040930923" description="alpha-glucosidase" evidence="11">
    <location>
        <begin position="20"/>
        <end position="986"/>
    </location>
</feature>
<dbReference type="InterPro" id="IPR025887">
    <property type="entry name" value="Glyco_hydro_31_N_dom"/>
</dbReference>
<dbReference type="InterPro" id="IPR000322">
    <property type="entry name" value="Glyco_hydro_31_TIM"/>
</dbReference>
<dbReference type="InterPro" id="IPR048395">
    <property type="entry name" value="Glyco_hydro_31_C"/>
</dbReference>
<feature type="compositionally biased region" description="Low complexity" evidence="10">
    <location>
        <begin position="550"/>
        <end position="560"/>
    </location>
</feature>
<evidence type="ECO:0000256" key="4">
    <source>
        <dbReference type="ARBA" id="ARBA00022729"/>
    </source>
</evidence>
<evidence type="ECO:0000256" key="10">
    <source>
        <dbReference type="SAM" id="MobiDB-lite"/>
    </source>
</evidence>
<dbReference type="Pfam" id="PF13802">
    <property type="entry name" value="Gal_mutarotas_2"/>
    <property type="match status" value="1"/>
</dbReference>
<dbReference type="CDD" id="cd06602">
    <property type="entry name" value="GH31_MGAM_SI_GAA"/>
    <property type="match status" value="1"/>
</dbReference>
<dbReference type="InterPro" id="IPR030458">
    <property type="entry name" value="Glyco_hydro_31_AS"/>
</dbReference>